<dbReference type="AlphaFoldDB" id="A0A177ECG8"/>
<dbReference type="VEuPathDB" id="MicrosporidiaDB:NEDG_00786"/>
<keyword evidence="7" id="KW-1185">Reference proteome</keyword>
<dbReference type="GO" id="GO:0003689">
    <property type="term" value="F:DNA clamp loader activity"/>
    <property type="evidence" value="ECO:0007669"/>
    <property type="project" value="InterPro"/>
</dbReference>
<dbReference type="GeneID" id="93647136"/>
<dbReference type="InterPro" id="IPR008921">
    <property type="entry name" value="DNA_pol3_clamp-load_cplx_C"/>
</dbReference>
<keyword evidence="2" id="KW-0235">DNA replication</keyword>
<dbReference type="Pfam" id="PF00004">
    <property type="entry name" value="AAA"/>
    <property type="match status" value="1"/>
</dbReference>
<dbReference type="SUPFAM" id="SSF52113">
    <property type="entry name" value="BRCT domain"/>
    <property type="match status" value="1"/>
</dbReference>
<dbReference type="InterPro" id="IPR047854">
    <property type="entry name" value="RFC_lid"/>
</dbReference>
<dbReference type="GO" id="GO:0016887">
    <property type="term" value="F:ATP hydrolysis activity"/>
    <property type="evidence" value="ECO:0007669"/>
    <property type="project" value="InterPro"/>
</dbReference>
<dbReference type="OrthoDB" id="446168at2759"/>
<dbReference type="RefSeq" id="XP_067544301.1">
    <property type="nucleotide sequence ID" value="XM_067688204.1"/>
</dbReference>
<dbReference type="GO" id="GO:0006271">
    <property type="term" value="P:DNA strand elongation involved in DNA replication"/>
    <property type="evidence" value="ECO:0007669"/>
    <property type="project" value="UniProtKB-ARBA"/>
</dbReference>
<dbReference type="Gene3D" id="1.10.8.60">
    <property type="match status" value="1"/>
</dbReference>
<evidence type="ECO:0000256" key="4">
    <source>
        <dbReference type="ARBA" id="ARBA00022840"/>
    </source>
</evidence>
<dbReference type="InterPro" id="IPR003959">
    <property type="entry name" value="ATPase_AAA_core"/>
</dbReference>
<evidence type="ECO:0000313" key="6">
    <source>
        <dbReference type="EMBL" id="OAG29653.1"/>
    </source>
</evidence>
<evidence type="ECO:0000256" key="1">
    <source>
        <dbReference type="ARBA" id="ARBA00006116"/>
    </source>
</evidence>
<organism evidence="6 7">
    <name type="scientific">Nematocida displodere</name>
    <dbReference type="NCBI Taxonomy" id="1805483"/>
    <lineage>
        <taxon>Eukaryota</taxon>
        <taxon>Fungi</taxon>
        <taxon>Fungi incertae sedis</taxon>
        <taxon>Microsporidia</taxon>
        <taxon>Nematocida</taxon>
    </lineage>
</organism>
<keyword evidence="3" id="KW-0547">Nucleotide-binding</keyword>
<dbReference type="Gene3D" id="3.40.50.300">
    <property type="entry name" value="P-loop containing nucleotide triphosphate hydrolases"/>
    <property type="match status" value="1"/>
</dbReference>
<dbReference type="PROSITE" id="PS50172">
    <property type="entry name" value="BRCT"/>
    <property type="match status" value="1"/>
</dbReference>
<dbReference type="PANTHER" id="PTHR23389:SF6">
    <property type="entry name" value="REPLICATION FACTOR C SUBUNIT 1"/>
    <property type="match status" value="1"/>
</dbReference>
<dbReference type="CDD" id="cd18140">
    <property type="entry name" value="HLD_clamp_RFC"/>
    <property type="match status" value="1"/>
</dbReference>
<evidence type="ECO:0000259" key="5">
    <source>
        <dbReference type="PROSITE" id="PS50172"/>
    </source>
</evidence>
<comment type="similarity">
    <text evidence="1">Belongs to the activator 1 large subunit family.</text>
</comment>
<dbReference type="SUPFAM" id="SSF52540">
    <property type="entry name" value="P-loop containing nucleoside triphosphate hydrolases"/>
    <property type="match status" value="1"/>
</dbReference>
<dbReference type="GO" id="GO:0005524">
    <property type="term" value="F:ATP binding"/>
    <property type="evidence" value="ECO:0007669"/>
    <property type="project" value="UniProtKB-KW"/>
</dbReference>
<evidence type="ECO:0000256" key="3">
    <source>
        <dbReference type="ARBA" id="ARBA00022741"/>
    </source>
</evidence>
<dbReference type="GO" id="GO:0003677">
    <property type="term" value="F:DNA binding"/>
    <property type="evidence" value="ECO:0007669"/>
    <property type="project" value="InterPro"/>
</dbReference>
<dbReference type="InterPro" id="IPR036420">
    <property type="entry name" value="BRCT_dom_sf"/>
</dbReference>
<dbReference type="STRING" id="1805483.A0A177ECG8"/>
<accession>A0A177ECG8</accession>
<dbReference type="InterPro" id="IPR001357">
    <property type="entry name" value="BRCT_dom"/>
</dbReference>
<dbReference type="Proteomes" id="UP000185944">
    <property type="component" value="Unassembled WGS sequence"/>
</dbReference>
<dbReference type="GO" id="GO:0005663">
    <property type="term" value="C:DNA replication factor C complex"/>
    <property type="evidence" value="ECO:0007669"/>
    <property type="project" value="InterPro"/>
</dbReference>
<reference evidence="6 7" key="1">
    <citation type="submission" date="2016-02" db="EMBL/GenBank/DDBJ databases">
        <title>Discovery of a natural microsporidian pathogen with a broad tissue tropism in Caenorhabditis elegans.</title>
        <authorList>
            <person name="Luallen R.J."/>
            <person name="Reinke A.W."/>
            <person name="Tong L."/>
            <person name="Botts M.R."/>
            <person name="Felix M.-A."/>
            <person name="Troemel E.R."/>
        </authorList>
    </citation>
    <scope>NUCLEOTIDE SEQUENCE [LARGE SCALE GENOMIC DNA]</scope>
    <source>
        <strain evidence="6 7">JUm2807</strain>
    </source>
</reference>
<dbReference type="InterPro" id="IPR027417">
    <property type="entry name" value="P-loop_NTPase"/>
</dbReference>
<gene>
    <name evidence="6" type="ORF">NEDG_00786</name>
</gene>
<evidence type="ECO:0000313" key="7">
    <source>
        <dbReference type="Proteomes" id="UP000185944"/>
    </source>
</evidence>
<feature type="domain" description="BRCT" evidence="5">
    <location>
        <begin position="5"/>
        <end position="87"/>
    </location>
</feature>
<dbReference type="SUPFAM" id="SSF48019">
    <property type="entry name" value="post-AAA+ oligomerization domain-like"/>
    <property type="match status" value="1"/>
</dbReference>
<dbReference type="Gene3D" id="1.20.272.10">
    <property type="match status" value="1"/>
</dbReference>
<dbReference type="Pfam" id="PF00533">
    <property type="entry name" value="BRCT"/>
    <property type="match status" value="1"/>
</dbReference>
<dbReference type="Pfam" id="PF08519">
    <property type="entry name" value="RFC1"/>
    <property type="match status" value="1"/>
</dbReference>
<dbReference type="GO" id="GO:0005634">
    <property type="term" value="C:nucleus"/>
    <property type="evidence" value="ECO:0007669"/>
    <property type="project" value="TreeGrafter"/>
</dbReference>
<dbReference type="InterPro" id="IPR013725">
    <property type="entry name" value="DNA_replication_fac_RFC1_C"/>
</dbReference>
<keyword evidence="4" id="KW-0067">ATP-binding</keyword>
<protein>
    <submittedName>
        <fullName evidence="6">Replication factor C subunit 1</fullName>
    </submittedName>
</protein>
<dbReference type="SMART" id="SM00292">
    <property type="entry name" value="BRCT"/>
    <property type="match status" value="1"/>
</dbReference>
<dbReference type="Gene3D" id="3.40.50.10190">
    <property type="entry name" value="BRCT domain"/>
    <property type="match status" value="1"/>
</dbReference>
<dbReference type="PANTHER" id="PTHR23389">
    <property type="entry name" value="CHROMOSOME TRANSMISSION FIDELITY FACTOR 18"/>
    <property type="match status" value="1"/>
</dbReference>
<dbReference type="SMART" id="SM00382">
    <property type="entry name" value="AAA"/>
    <property type="match status" value="1"/>
</dbReference>
<dbReference type="InterPro" id="IPR003593">
    <property type="entry name" value="AAA+_ATPase"/>
</dbReference>
<sequence length="511" mass="56763">MKRKEERLPFFGFSFVFTGTTVASREELTARVRELGGRVVLSVSGVTTFVVAGEDPGPSKLKKALHLNTKIISEQDFLDLSKDFIVQPSEVKRSKTESSKEKWIDKYQPTAFAEMVGNKQTLSQIKTSILSMTRKPLMITGPPGTGKTLAVYLAAKELGMPLIEYNGADHRNRAEINIIKSLSTQKTLGKDIQMHKNKMILLEEIENMGNSDRGGLNEILNLFKETKVPVILTVNDKSDPKIKSIIGQCKVLTLFKIDTRTITNFFKKIIEQEKIDIPENTLVQVATSCGGDLRYGINTLEYLSKKKTITKSDIAALSKHLTATNLFDITRDLFSPSISPAKKLGVYFEDPTLSLPMVFENYLEGTVASVADIADSLSLADTVESRIFYNSESSLFPVAGYFTAIRPKLRLSSRIQFTKCLGFSSKLKKNQRLQLRLASHLATAGVFGGWSLVYPLYVIGSALGSKTISPAKNSEYIASLQLDKEDTTTLLATTQSAARPSQFKYTKTWEF</sequence>
<proteinExistence type="inferred from homology"/>
<comment type="caution">
    <text evidence="6">The sequence shown here is derived from an EMBL/GenBank/DDBJ whole genome shotgun (WGS) entry which is preliminary data.</text>
</comment>
<dbReference type="EMBL" id="LTDL01000040">
    <property type="protein sequence ID" value="OAG29653.1"/>
    <property type="molecule type" value="Genomic_DNA"/>
</dbReference>
<evidence type="ECO:0000256" key="2">
    <source>
        <dbReference type="ARBA" id="ARBA00022705"/>
    </source>
</evidence>
<name>A0A177ECG8_9MICR</name>
<dbReference type="CDD" id="cd00009">
    <property type="entry name" value="AAA"/>
    <property type="match status" value="1"/>
</dbReference>